<dbReference type="Gene3D" id="2.40.30.10">
    <property type="entry name" value="Translation factors"/>
    <property type="match status" value="1"/>
</dbReference>
<gene>
    <name evidence="10" type="ORF">A2989_01725</name>
</gene>
<keyword evidence="8" id="KW-0411">Iron-sulfur</keyword>
<dbReference type="PIRSF" id="PIRSF006816">
    <property type="entry name" value="Cyc3_hyd_g"/>
    <property type="match status" value="1"/>
</dbReference>
<evidence type="ECO:0000313" key="11">
    <source>
        <dbReference type="Proteomes" id="UP000177080"/>
    </source>
</evidence>
<dbReference type="InterPro" id="IPR008333">
    <property type="entry name" value="Cbr1-like_FAD-bd_dom"/>
</dbReference>
<evidence type="ECO:0000256" key="6">
    <source>
        <dbReference type="ARBA" id="ARBA00023002"/>
    </source>
</evidence>
<evidence type="ECO:0000256" key="2">
    <source>
        <dbReference type="ARBA" id="ARBA00022630"/>
    </source>
</evidence>
<dbReference type="Pfam" id="PF00175">
    <property type="entry name" value="NAD_binding_1"/>
    <property type="match status" value="1"/>
</dbReference>
<dbReference type="PANTHER" id="PTHR47354:SF6">
    <property type="entry name" value="NADH OXIDOREDUCTASE HCR"/>
    <property type="match status" value="1"/>
</dbReference>
<evidence type="ECO:0000256" key="7">
    <source>
        <dbReference type="ARBA" id="ARBA00023004"/>
    </source>
</evidence>
<dbReference type="SUPFAM" id="SSF63380">
    <property type="entry name" value="Riboflavin synthase domain-like"/>
    <property type="match status" value="1"/>
</dbReference>
<dbReference type="PRINTS" id="PR00410">
    <property type="entry name" value="PHEHYDRXLASE"/>
</dbReference>
<dbReference type="STRING" id="1797259.A2989_01725"/>
<dbReference type="SUPFAM" id="SSF52343">
    <property type="entry name" value="Ferredoxin reductase-like, C-terminal NADP-linked domain"/>
    <property type="match status" value="1"/>
</dbReference>
<reference evidence="10 11" key="1">
    <citation type="journal article" date="2016" name="Nat. Commun.">
        <title>Thousands of microbial genomes shed light on interconnected biogeochemical processes in an aquifer system.</title>
        <authorList>
            <person name="Anantharaman K."/>
            <person name="Brown C.T."/>
            <person name="Hug L.A."/>
            <person name="Sharon I."/>
            <person name="Castelle C.J."/>
            <person name="Probst A.J."/>
            <person name="Thomas B.C."/>
            <person name="Singh A."/>
            <person name="Wilkins M.J."/>
            <person name="Karaoz U."/>
            <person name="Brodie E.L."/>
            <person name="Williams K.H."/>
            <person name="Hubbard S.S."/>
            <person name="Banfield J.F."/>
        </authorList>
    </citation>
    <scope>NUCLEOTIDE SEQUENCE [LARGE SCALE GENOMIC DNA]</scope>
</reference>
<comment type="cofactor">
    <cofactor evidence="1">
        <name>FAD</name>
        <dbReference type="ChEBI" id="CHEBI:57692"/>
    </cofactor>
</comment>
<dbReference type="InterPro" id="IPR050415">
    <property type="entry name" value="MRET"/>
</dbReference>
<feature type="domain" description="FAD-binding FR-type" evidence="9">
    <location>
        <begin position="1"/>
        <end position="94"/>
    </location>
</feature>
<evidence type="ECO:0000256" key="5">
    <source>
        <dbReference type="ARBA" id="ARBA00022827"/>
    </source>
</evidence>
<evidence type="ECO:0000313" key="10">
    <source>
        <dbReference type="EMBL" id="OGD04097.1"/>
    </source>
</evidence>
<dbReference type="InterPro" id="IPR039261">
    <property type="entry name" value="FNR_nucleotide-bd"/>
</dbReference>
<name>A0A1F4ZEM3_9BACT</name>
<dbReference type="GO" id="GO:0016491">
    <property type="term" value="F:oxidoreductase activity"/>
    <property type="evidence" value="ECO:0007669"/>
    <property type="project" value="UniProtKB-KW"/>
</dbReference>
<dbReference type="InterPro" id="IPR017927">
    <property type="entry name" value="FAD-bd_FR_type"/>
</dbReference>
<keyword evidence="2" id="KW-0285">Flavoprotein</keyword>
<evidence type="ECO:0000256" key="8">
    <source>
        <dbReference type="ARBA" id="ARBA00023014"/>
    </source>
</evidence>
<evidence type="ECO:0000256" key="4">
    <source>
        <dbReference type="ARBA" id="ARBA00022723"/>
    </source>
</evidence>
<keyword evidence="5" id="KW-0274">FAD</keyword>
<dbReference type="InterPro" id="IPR001433">
    <property type="entry name" value="OxRdtase_FAD/NAD-bd"/>
</dbReference>
<dbReference type="GO" id="GO:0050660">
    <property type="term" value="F:flavin adenine dinucleotide binding"/>
    <property type="evidence" value="ECO:0007669"/>
    <property type="project" value="InterPro"/>
</dbReference>
<dbReference type="PROSITE" id="PS51384">
    <property type="entry name" value="FAD_FR"/>
    <property type="match status" value="1"/>
</dbReference>
<keyword evidence="6" id="KW-0560">Oxidoreductase</keyword>
<dbReference type="CDD" id="cd00322">
    <property type="entry name" value="FNR_like"/>
    <property type="match status" value="1"/>
</dbReference>
<evidence type="ECO:0000256" key="3">
    <source>
        <dbReference type="ARBA" id="ARBA00022714"/>
    </source>
</evidence>
<dbReference type="AlphaFoldDB" id="A0A1F4ZEM3"/>
<sequence>MNARIKQIVDEVKDIKSFRLKPEQKLSYVAGQWMYVRLSTDLRHHFTISASPSEEFLQFTTKFRAESLYKQALWKKKEGDEVEVNGPFGSFVLDEKDTTPRLFIAGGIGITPFRSMIKYATDRQINLPITLLYSGKNTGEMAFISEFNVQSSMFSVWVIETVKEGRIDAKKIQDLVPDWRDRTWWVCGPPPMVEAMVELAQKMGVDANKLRSEEFTGY</sequence>
<dbReference type="PANTHER" id="PTHR47354">
    <property type="entry name" value="NADH OXIDOREDUCTASE HCR"/>
    <property type="match status" value="1"/>
</dbReference>
<dbReference type="InterPro" id="IPR017938">
    <property type="entry name" value="Riboflavin_synthase-like_b-brl"/>
</dbReference>
<dbReference type="Pfam" id="PF00970">
    <property type="entry name" value="FAD_binding_6"/>
    <property type="match status" value="1"/>
</dbReference>
<comment type="caution">
    <text evidence="10">The sequence shown here is derived from an EMBL/GenBank/DDBJ whole genome shotgun (WGS) entry which is preliminary data.</text>
</comment>
<keyword evidence="7" id="KW-0408">Iron</keyword>
<keyword evidence="4" id="KW-0479">Metal-binding</keyword>
<dbReference type="InterPro" id="IPR012165">
    <property type="entry name" value="Cyt_c3_hydrogenase_gsu"/>
</dbReference>
<keyword evidence="3" id="KW-0001">2Fe-2S</keyword>
<protein>
    <recommendedName>
        <fullName evidence="9">FAD-binding FR-type domain-containing protein</fullName>
    </recommendedName>
</protein>
<evidence type="ECO:0000259" key="9">
    <source>
        <dbReference type="PROSITE" id="PS51384"/>
    </source>
</evidence>
<dbReference type="Proteomes" id="UP000177080">
    <property type="component" value="Unassembled WGS sequence"/>
</dbReference>
<dbReference type="Gene3D" id="3.40.50.80">
    <property type="entry name" value="Nucleotide-binding domain of ferredoxin-NADP reductase (FNR) module"/>
    <property type="match status" value="1"/>
</dbReference>
<organism evidence="10 11">
    <name type="scientific">Candidatus Amesbacteria bacterium RIFCSPLOWO2_01_FULL_48_25</name>
    <dbReference type="NCBI Taxonomy" id="1797259"/>
    <lineage>
        <taxon>Bacteria</taxon>
        <taxon>Candidatus Amesiibacteriota</taxon>
    </lineage>
</organism>
<evidence type="ECO:0000256" key="1">
    <source>
        <dbReference type="ARBA" id="ARBA00001974"/>
    </source>
</evidence>
<proteinExistence type="predicted"/>
<dbReference type="GO" id="GO:0046872">
    <property type="term" value="F:metal ion binding"/>
    <property type="evidence" value="ECO:0007669"/>
    <property type="project" value="UniProtKB-KW"/>
</dbReference>
<dbReference type="GO" id="GO:0051537">
    <property type="term" value="F:2 iron, 2 sulfur cluster binding"/>
    <property type="evidence" value="ECO:0007669"/>
    <property type="project" value="UniProtKB-KW"/>
</dbReference>
<dbReference type="EMBL" id="MEXN01000003">
    <property type="protein sequence ID" value="OGD04097.1"/>
    <property type="molecule type" value="Genomic_DNA"/>
</dbReference>
<accession>A0A1F4ZEM3</accession>
<dbReference type="GO" id="GO:0006221">
    <property type="term" value="P:pyrimidine nucleotide biosynthetic process"/>
    <property type="evidence" value="ECO:0007669"/>
    <property type="project" value="InterPro"/>
</dbReference>